<proteinExistence type="predicted"/>
<evidence type="ECO:0000313" key="1">
    <source>
        <dbReference type="EMBL" id="KAF4046020.1"/>
    </source>
</evidence>
<dbReference type="Proteomes" id="UP000602510">
    <property type="component" value="Unassembled WGS sequence"/>
</dbReference>
<evidence type="ECO:0008006" key="3">
    <source>
        <dbReference type="Google" id="ProtNLM"/>
    </source>
</evidence>
<protein>
    <recommendedName>
        <fullName evidence="3">DDE-1 domain-containing protein</fullName>
    </recommendedName>
</protein>
<gene>
    <name evidence="1" type="ORF">GN244_ATG01579</name>
</gene>
<organism evidence="1 2">
    <name type="scientific">Phytophthora infestans</name>
    <name type="common">Potato late blight agent</name>
    <name type="synonym">Botrytis infestans</name>
    <dbReference type="NCBI Taxonomy" id="4787"/>
    <lineage>
        <taxon>Eukaryota</taxon>
        <taxon>Sar</taxon>
        <taxon>Stramenopiles</taxon>
        <taxon>Oomycota</taxon>
        <taxon>Peronosporomycetes</taxon>
        <taxon>Peronosporales</taxon>
        <taxon>Peronosporaceae</taxon>
        <taxon>Phytophthora</taxon>
    </lineage>
</organism>
<dbReference type="EMBL" id="WSZM01000033">
    <property type="protein sequence ID" value="KAF4046020.1"/>
    <property type="molecule type" value="Genomic_DNA"/>
</dbReference>
<evidence type="ECO:0000313" key="2">
    <source>
        <dbReference type="Proteomes" id="UP000602510"/>
    </source>
</evidence>
<dbReference type="AlphaFoldDB" id="A0A833TFW6"/>
<comment type="caution">
    <text evidence="1">The sequence shown here is derived from an EMBL/GenBank/DDBJ whole genome shotgun (WGS) entry which is preliminary data.</text>
</comment>
<accession>A0A833TFW6</accession>
<name>A0A833TFW6_PHYIN</name>
<keyword evidence="2" id="KW-1185">Reference proteome</keyword>
<sequence length="171" mass="18531">MLLGDFSGNNFHPFIAPSRSPQPLQRGVKAIGGSATDSALLSGANWALLSNGTMSRSMGHWSADAIQCGMGLKVELLKVPPKAASVCQPADTTWNGPMKCRLRAKWVNPLREQLLARDVTIPFKRKPSARSMICICVSSAWNEIPASIIAGVSGIVRNQHFFKHDIHLSLV</sequence>
<reference evidence="1" key="1">
    <citation type="submission" date="2020-04" db="EMBL/GenBank/DDBJ databases">
        <title>Hybrid Assembly of Korean Phytophthora infestans isolates.</title>
        <authorList>
            <person name="Prokchorchik M."/>
            <person name="Lee Y."/>
            <person name="Seo J."/>
            <person name="Cho J.-H."/>
            <person name="Park Y.-E."/>
            <person name="Jang D.-C."/>
            <person name="Im J.-S."/>
            <person name="Choi J.-G."/>
            <person name="Park H.-J."/>
            <person name="Lee G.-B."/>
            <person name="Lee Y.-G."/>
            <person name="Hong S.-Y."/>
            <person name="Cho K."/>
            <person name="Sohn K.H."/>
        </authorList>
    </citation>
    <scope>NUCLEOTIDE SEQUENCE</scope>
    <source>
        <strain evidence="1">KR_1_A1</strain>
    </source>
</reference>